<evidence type="ECO:0000313" key="2">
    <source>
        <dbReference type="Proteomes" id="UP000002498"/>
    </source>
</evidence>
<dbReference type="Proteomes" id="UP000002498">
    <property type="component" value="Unassembled WGS sequence"/>
</dbReference>
<dbReference type="GeneID" id="23632796"/>
<gene>
    <name evidence="1" type="ORF">MAA_11348</name>
</gene>
<reference evidence="1 2" key="2">
    <citation type="journal article" date="2014" name="Proc. Natl. Acad. Sci. U.S.A.">
        <title>Trajectory and genomic determinants of fungal-pathogen speciation and host adaptation.</title>
        <authorList>
            <person name="Hu X."/>
            <person name="Xiao G."/>
            <person name="Zheng P."/>
            <person name="Shang Y."/>
            <person name="Su Y."/>
            <person name="Zhang X."/>
            <person name="Liu X."/>
            <person name="Zhan S."/>
            <person name="St Leger R.J."/>
            <person name="Wang C."/>
        </authorList>
    </citation>
    <scope>GENOME REANNOTATION</scope>
    <source>
        <strain evidence="2">ARSEF 23 / ATCC MYA-3075</strain>
    </source>
</reference>
<keyword evidence="2" id="KW-1185">Reference proteome</keyword>
<proteinExistence type="predicted"/>
<organism evidence="1 2">
    <name type="scientific">Metarhizium robertsii (strain ARSEF 23 / ATCC MYA-3075)</name>
    <name type="common">Metarhizium anisopliae (strain ARSEF 23)</name>
    <dbReference type="NCBI Taxonomy" id="655844"/>
    <lineage>
        <taxon>Eukaryota</taxon>
        <taxon>Fungi</taxon>
        <taxon>Dikarya</taxon>
        <taxon>Ascomycota</taxon>
        <taxon>Pezizomycotina</taxon>
        <taxon>Sordariomycetes</taxon>
        <taxon>Hypocreomycetidae</taxon>
        <taxon>Hypocreales</taxon>
        <taxon>Clavicipitaceae</taxon>
        <taxon>Metarhizium</taxon>
    </lineage>
</organism>
<dbReference type="HOGENOM" id="CLU_2638584_0_0_1"/>
<dbReference type="AlphaFoldDB" id="A0A0B2XGF7"/>
<accession>A0A0B2XGF7</accession>
<reference evidence="1 2" key="1">
    <citation type="journal article" date="2011" name="PLoS Genet.">
        <title>Genome sequencing and comparative transcriptomics of the model entomopathogenic fungi Metarhizium anisopliae and M. acridum.</title>
        <authorList>
            <person name="Gao Q."/>
            <person name="Jin K."/>
            <person name="Ying S.H."/>
            <person name="Zhang Y."/>
            <person name="Xiao G."/>
            <person name="Shang Y."/>
            <person name="Duan Z."/>
            <person name="Hu X."/>
            <person name="Xie X.Q."/>
            <person name="Zhou G."/>
            <person name="Peng G."/>
            <person name="Luo Z."/>
            <person name="Huang W."/>
            <person name="Wang B."/>
            <person name="Fang W."/>
            <person name="Wang S."/>
            <person name="Zhong Y."/>
            <person name="Ma L.J."/>
            <person name="St Leger R.J."/>
            <person name="Zhao G.P."/>
            <person name="Pei Y."/>
            <person name="Feng M.G."/>
            <person name="Xia Y."/>
            <person name="Wang C."/>
        </authorList>
    </citation>
    <scope>NUCLEOTIDE SEQUENCE [LARGE SCALE GENOMIC DNA]</scope>
    <source>
        <strain evidence="2">ARSEF 23 / ATCC MYA-3075</strain>
    </source>
</reference>
<evidence type="ECO:0000313" key="1">
    <source>
        <dbReference type="EMBL" id="KHO11079.1"/>
    </source>
</evidence>
<dbReference type="EMBL" id="ADNJ02000006">
    <property type="protein sequence ID" value="KHO11079.1"/>
    <property type="molecule type" value="Genomic_DNA"/>
</dbReference>
<protein>
    <submittedName>
        <fullName evidence="1">C6 zinc finger domain-containing protein</fullName>
    </submittedName>
</protein>
<sequence length="77" mass="8073">MAINAAVSPLSLENGLIQCLRAANAGSSSINSHLLWTLYSMYRSTCQAVLFALPIFDIKAAGQDCVSTTGEGEPGLL</sequence>
<dbReference type="KEGG" id="maj:MAA_11348"/>
<dbReference type="RefSeq" id="XP_011411638.1">
    <property type="nucleotide sequence ID" value="XM_011413336.1"/>
</dbReference>
<name>A0A0B2XGF7_METRA</name>
<comment type="caution">
    <text evidence="1">The sequence shown here is derived from an EMBL/GenBank/DDBJ whole genome shotgun (WGS) entry which is preliminary data.</text>
</comment>